<accession>E5XRK4</accession>
<dbReference type="EMBL" id="ACZI02000002">
    <property type="protein sequence ID" value="EFV13022.2"/>
    <property type="molecule type" value="Genomic_DNA"/>
</dbReference>
<dbReference type="STRING" id="679197.HMPREF9336_02126"/>
<organism evidence="2 3">
    <name type="scientific">Segniliparus rugosus (strain ATCC BAA-974 / DSM 45345 / CCUG 50838 / CIP 108380 / JCM 13579 / CDC 945)</name>
    <dbReference type="NCBI Taxonomy" id="679197"/>
    <lineage>
        <taxon>Bacteria</taxon>
        <taxon>Bacillati</taxon>
        <taxon>Actinomycetota</taxon>
        <taxon>Actinomycetes</taxon>
        <taxon>Mycobacteriales</taxon>
        <taxon>Segniliparaceae</taxon>
        <taxon>Segniliparus</taxon>
    </lineage>
</organism>
<dbReference type="AlphaFoldDB" id="E5XRK4"/>
<reference evidence="2 3" key="1">
    <citation type="journal article" date="2011" name="Stand. Genomic Sci.">
        <title>High quality draft genome sequence of Segniliparus rugosus CDC 945(T)= (ATCC BAA-974(T)).</title>
        <authorList>
            <person name="Earl A.M."/>
            <person name="Desjardins C.A."/>
            <person name="Fitzgerald M.G."/>
            <person name="Arachchi H.M."/>
            <person name="Zeng Q."/>
            <person name="Mehta T."/>
            <person name="Griggs A."/>
            <person name="Birren B.W."/>
            <person name="Toney N.C."/>
            <person name="Carr J."/>
            <person name="Posey J."/>
            <person name="Butler W.R."/>
        </authorList>
    </citation>
    <scope>NUCLEOTIDE SEQUENCE [LARGE SCALE GENOMIC DNA]</scope>
    <source>
        <strain evidence="3">ATCC BAA-974 / DSM 45345 / CCUG 50838 / CIP 108380 / JCM 13579 / CDC 945</strain>
    </source>
</reference>
<keyword evidence="3" id="KW-1185">Reference proteome</keyword>
<dbReference type="Gene3D" id="3.40.1000.70">
    <property type="entry name" value="PknH-like extracellular domain"/>
    <property type="match status" value="1"/>
</dbReference>
<dbReference type="RefSeq" id="WP_021030230.1">
    <property type="nucleotide sequence ID" value="NZ_KI391953.1"/>
</dbReference>
<dbReference type="Pfam" id="PF14032">
    <property type="entry name" value="PknH_C"/>
    <property type="match status" value="1"/>
</dbReference>
<dbReference type="InterPro" id="IPR038232">
    <property type="entry name" value="PknH-like_Extracell_sf"/>
</dbReference>
<dbReference type="HOGENOM" id="CLU_1073217_0_0_11"/>
<evidence type="ECO:0000259" key="1">
    <source>
        <dbReference type="Pfam" id="PF14032"/>
    </source>
</evidence>
<gene>
    <name evidence="2" type="ORF">HMPREF9336_02126</name>
</gene>
<evidence type="ECO:0000313" key="2">
    <source>
        <dbReference type="EMBL" id="EFV13022.2"/>
    </source>
</evidence>
<protein>
    <recommendedName>
        <fullName evidence="1">PknH-like extracellular domain-containing protein</fullName>
    </recommendedName>
</protein>
<dbReference type="Proteomes" id="UP000004816">
    <property type="component" value="Unassembled WGS sequence"/>
</dbReference>
<evidence type="ECO:0000313" key="3">
    <source>
        <dbReference type="Proteomes" id="UP000004816"/>
    </source>
</evidence>
<dbReference type="InterPro" id="IPR026954">
    <property type="entry name" value="PknH-like_Extracell"/>
</dbReference>
<comment type="caution">
    <text evidence="2">The sequence shown here is derived from an EMBL/GenBank/DDBJ whole genome shotgun (WGS) entry which is preliminary data.</text>
</comment>
<proteinExistence type="predicted"/>
<sequence>MTMRWWGVWGAALLTAGLLLAVYLNSGSGGVLVGAAARAGSSSAAKRPACSPDDPSEPAGSLLPGSRQAKQALVTADEVSLIVGCRMHMVARAAREVGDGAASSQPAQCAVLAGLGRPEAFSGASEPPISVRYSSRGRKAGKAEWTVVEHVGLFPDPKSAEAAFDAFLDALESCDLLQEAVEAPVDEDQASSARLAKVSVGPDWAKWSPAGAARRSYPLVVGHKGNVLYQFEVLHRPVPKKGRDPLDALIELSREKIPD</sequence>
<name>E5XRK4_SEGRC</name>
<feature type="domain" description="PknH-like extracellular" evidence="1">
    <location>
        <begin position="68"/>
        <end position="236"/>
    </location>
</feature>